<protein>
    <submittedName>
        <fullName evidence="2">Uncharacterized protein</fullName>
    </submittedName>
</protein>
<name>A0A699ZB81_HAELA</name>
<evidence type="ECO:0000313" key="3">
    <source>
        <dbReference type="Proteomes" id="UP000485058"/>
    </source>
</evidence>
<evidence type="ECO:0000313" key="2">
    <source>
        <dbReference type="EMBL" id="GFH16499.1"/>
    </source>
</evidence>
<dbReference type="Proteomes" id="UP000485058">
    <property type="component" value="Unassembled WGS sequence"/>
</dbReference>
<comment type="caution">
    <text evidence="2">The sequence shown here is derived from an EMBL/GenBank/DDBJ whole genome shotgun (WGS) entry which is preliminary data.</text>
</comment>
<feature type="region of interest" description="Disordered" evidence="1">
    <location>
        <begin position="1"/>
        <end position="23"/>
    </location>
</feature>
<organism evidence="2 3">
    <name type="scientific">Haematococcus lacustris</name>
    <name type="common">Green alga</name>
    <name type="synonym">Haematococcus pluvialis</name>
    <dbReference type="NCBI Taxonomy" id="44745"/>
    <lineage>
        <taxon>Eukaryota</taxon>
        <taxon>Viridiplantae</taxon>
        <taxon>Chlorophyta</taxon>
        <taxon>core chlorophytes</taxon>
        <taxon>Chlorophyceae</taxon>
        <taxon>CS clade</taxon>
        <taxon>Chlamydomonadales</taxon>
        <taxon>Haematococcaceae</taxon>
        <taxon>Haematococcus</taxon>
    </lineage>
</organism>
<accession>A0A699ZB81</accession>
<sequence length="82" mass="9100">MGSAVLRSGLGYPSSEDLSKATDQRQPIRLHVYGLTGGLRRINKSTINENWWHDLFASGRPYDDPCYTSCGAALHHCPMHGK</sequence>
<feature type="non-terminal residue" evidence="2">
    <location>
        <position position="82"/>
    </location>
</feature>
<dbReference type="AlphaFoldDB" id="A0A699ZB81"/>
<keyword evidence="3" id="KW-1185">Reference proteome</keyword>
<proteinExistence type="predicted"/>
<dbReference type="EMBL" id="BLLF01001005">
    <property type="protein sequence ID" value="GFH16499.1"/>
    <property type="molecule type" value="Genomic_DNA"/>
</dbReference>
<reference evidence="2 3" key="1">
    <citation type="submission" date="2020-02" db="EMBL/GenBank/DDBJ databases">
        <title>Draft genome sequence of Haematococcus lacustris strain NIES-144.</title>
        <authorList>
            <person name="Morimoto D."/>
            <person name="Nakagawa S."/>
            <person name="Yoshida T."/>
            <person name="Sawayama S."/>
        </authorList>
    </citation>
    <scope>NUCLEOTIDE SEQUENCE [LARGE SCALE GENOMIC DNA]</scope>
    <source>
        <strain evidence="2 3">NIES-144</strain>
    </source>
</reference>
<evidence type="ECO:0000256" key="1">
    <source>
        <dbReference type="SAM" id="MobiDB-lite"/>
    </source>
</evidence>
<gene>
    <name evidence="2" type="ORF">HaLaN_12925</name>
</gene>